<dbReference type="GO" id="GO:0008757">
    <property type="term" value="F:S-adenosylmethionine-dependent methyltransferase activity"/>
    <property type="evidence" value="ECO:0007669"/>
    <property type="project" value="InterPro"/>
</dbReference>
<evidence type="ECO:0000256" key="2">
    <source>
        <dbReference type="ARBA" id="ARBA00022603"/>
    </source>
</evidence>
<dbReference type="PANTHER" id="PTHR44942:SF4">
    <property type="entry name" value="METHYLTRANSFERASE TYPE 11 DOMAIN-CONTAINING PROTEIN"/>
    <property type="match status" value="1"/>
</dbReference>
<dbReference type="Proteomes" id="UP000321750">
    <property type="component" value="Unassembled WGS sequence"/>
</dbReference>
<evidence type="ECO:0000259" key="4">
    <source>
        <dbReference type="Pfam" id="PF08241"/>
    </source>
</evidence>
<dbReference type="AlphaFoldDB" id="A0A512JG82"/>
<name>A0A512JG82_9HYPH</name>
<keyword evidence="3 5" id="KW-0808">Transferase</keyword>
<dbReference type="EMBL" id="BJZV01000003">
    <property type="protein sequence ID" value="GEP08967.1"/>
    <property type="molecule type" value="Genomic_DNA"/>
</dbReference>
<evidence type="ECO:0000256" key="3">
    <source>
        <dbReference type="ARBA" id="ARBA00022679"/>
    </source>
</evidence>
<organism evidence="5 6">
    <name type="scientific">Methylobacterium gnaphalii</name>
    <dbReference type="NCBI Taxonomy" id="1010610"/>
    <lineage>
        <taxon>Bacteria</taxon>
        <taxon>Pseudomonadati</taxon>
        <taxon>Pseudomonadota</taxon>
        <taxon>Alphaproteobacteria</taxon>
        <taxon>Hyphomicrobiales</taxon>
        <taxon>Methylobacteriaceae</taxon>
        <taxon>Methylobacterium</taxon>
    </lineage>
</organism>
<dbReference type="InterPro" id="IPR013216">
    <property type="entry name" value="Methyltransf_11"/>
</dbReference>
<evidence type="ECO:0000256" key="1">
    <source>
        <dbReference type="ARBA" id="ARBA00008361"/>
    </source>
</evidence>
<dbReference type="SUPFAM" id="SSF53335">
    <property type="entry name" value="S-adenosyl-L-methionine-dependent methyltransferases"/>
    <property type="match status" value="1"/>
</dbReference>
<dbReference type="CDD" id="cd02440">
    <property type="entry name" value="AdoMet_MTases"/>
    <property type="match status" value="1"/>
</dbReference>
<dbReference type="InterPro" id="IPR029063">
    <property type="entry name" value="SAM-dependent_MTases_sf"/>
</dbReference>
<dbReference type="PANTHER" id="PTHR44942">
    <property type="entry name" value="METHYLTRANSF_11 DOMAIN-CONTAINING PROTEIN"/>
    <property type="match status" value="1"/>
</dbReference>
<dbReference type="Gene3D" id="3.40.50.150">
    <property type="entry name" value="Vaccinia Virus protein VP39"/>
    <property type="match status" value="1"/>
</dbReference>
<keyword evidence="2 5" id="KW-0489">Methyltransferase</keyword>
<dbReference type="Pfam" id="PF08241">
    <property type="entry name" value="Methyltransf_11"/>
    <property type="match status" value="1"/>
</dbReference>
<comment type="similarity">
    <text evidence="1">Belongs to the methyltransferase superfamily.</text>
</comment>
<dbReference type="OrthoDB" id="9787738at2"/>
<dbReference type="GO" id="GO:0032259">
    <property type="term" value="P:methylation"/>
    <property type="evidence" value="ECO:0007669"/>
    <property type="project" value="UniProtKB-KW"/>
</dbReference>
<evidence type="ECO:0000313" key="6">
    <source>
        <dbReference type="Proteomes" id="UP000321750"/>
    </source>
</evidence>
<evidence type="ECO:0000313" key="5">
    <source>
        <dbReference type="EMBL" id="GEP08967.1"/>
    </source>
</evidence>
<comment type="caution">
    <text evidence="5">The sequence shown here is derived from an EMBL/GenBank/DDBJ whole genome shotgun (WGS) entry which is preliminary data.</text>
</comment>
<dbReference type="RefSeq" id="WP_147045310.1">
    <property type="nucleotide sequence ID" value="NZ_BJZV01000003.1"/>
</dbReference>
<proteinExistence type="inferred from homology"/>
<feature type="domain" description="Methyltransferase type 11" evidence="4">
    <location>
        <begin position="47"/>
        <end position="143"/>
    </location>
</feature>
<gene>
    <name evidence="5" type="ORF">MGN01_08120</name>
</gene>
<keyword evidence="6" id="KW-1185">Reference proteome</keyword>
<reference evidence="5 6" key="1">
    <citation type="submission" date="2019-07" db="EMBL/GenBank/DDBJ databases">
        <title>Whole genome shotgun sequence of Methylobacterium gnaphalii NBRC 107716.</title>
        <authorList>
            <person name="Hosoyama A."/>
            <person name="Uohara A."/>
            <person name="Ohji S."/>
            <person name="Ichikawa N."/>
        </authorList>
    </citation>
    <scope>NUCLEOTIDE SEQUENCE [LARGE SCALE GENOMIC DNA]</scope>
    <source>
        <strain evidence="5 6">NBRC 107716</strain>
    </source>
</reference>
<protein>
    <submittedName>
        <fullName evidence="5">S-adenosyl-L-methionine (SAM)-dependent methyltransferase PhcB</fullName>
    </submittedName>
</protein>
<sequence>MAGHEANVTGQFEARAADYVTSAAHAAGDDLVQFAELARARPDAAALDLGCGGGHATYAIAPHVRTVTAFDLSPAMLSAVSEEAARRGLGNIRTEQGTVQALPFRDESFDLVVSRFSAHHWTDVVPALTEARRVLAPRGWLVMIDTAAPENPLLDTHLQSWELLRDPSHGRNYAPSQWRAMLAQAGFVPGHETLRRLRLDFSSWIARMGTPQDDAAAIRRLQQRAPESVRAYFDVEEDGSFTLDTLTIEADPDGASD</sequence>
<accession>A0A512JG82</accession>
<dbReference type="InterPro" id="IPR051052">
    <property type="entry name" value="Diverse_substrate_MTase"/>
</dbReference>